<dbReference type="STRING" id="1461582.BN1048_00431"/>
<comment type="subunit">
    <text evidence="8">Interacts with CtaA.</text>
</comment>
<evidence type="ECO:0000313" key="9">
    <source>
        <dbReference type="EMBL" id="CDZ99367.1"/>
    </source>
</evidence>
<feature type="transmembrane region" description="Helical" evidence="8">
    <location>
        <begin position="102"/>
        <end position="125"/>
    </location>
</feature>
<keyword evidence="3 8" id="KW-0812">Transmembrane</keyword>
<feature type="transmembrane region" description="Helical" evidence="8">
    <location>
        <begin position="155"/>
        <end position="174"/>
    </location>
</feature>
<comment type="pathway">
    <text evidence="8">Porphyrin-containing compound metabolism; heme O biosynthesis; heme O from protoheme: step 1/1.</text>
</comment>
<dbReference type="OrthoDB" id="9814417at2"/>
<dbReference type="CDD" id="cd13957">
    <property type="entry name" value="PT_UbiA_Cox10"/>
    <property type="match status" value="1"/>
</dbReference>
<dbReference type="GO" id="GO:0048034">
    <property type="term" value="P:heme O biosynthetic process"/>
    <property type="evidence" value="ECO:0007669"/>
    <property type="project" value="UniProtKB-UniRule"/>
</dbReference>
<organism evidence="9 10">
    <name type="scientific">Jeotgalicoccus saudimassiliensis</name>
    <dbReference type="NCBI Taxonomy" id="1461582"/>
    <lineage>
        <taxon>Bacteria</taxon>
        <taxon>Bacillati</taxon>
        <taxon>Bacillota</taxon>
        <taxon>Bacilli</taxon>
        <taxon>Bacillales</taxon>
        <taxon>Staphylococcaceae</taxon>
        <taxon>Jeotgalicoccus</taxon>
    </lineage>
</organism>
<feature type="transmembrane region" description="Helical" evidence="8">
    <location>
        <begin position="131"/>
        <end position="148"/>
    </location>
</feature>
<keyword evidence="8" id="KW-1003">Cell membrane</keyword>
<dbReference type="PANTHER" id="PTHR43448">
    <property type="entry name" value="PROTOHEME IX FARNESYLTRANSFERASE, MITOCHONDRIAL"/>
    <property type="match status" value="1"/>
</dbReference>
<protein>
    <recommendedName>
        <fullName evidence="8">Protoheme IX farnesyltransferase</fullName>
        <ecNumber evidence="8">2.5.1.141</ecNumber>
    </recommendedName>
    <alternativeName>
        <fullName evidence="8">Heme B farnesyltransferase</fullName>
    </alternativeName>
    <alternativeName>
        <fullName evidence="8">Heme O synthase</fullName>
    </alternativeName>
</protein>
<dbReference type="InterPro" id="IPR000537">
    <property type="entry name" value="UbiA_prenyltransferase"/>
</dbReference>
<dbReference type="UniPathway" id="UPA00834">
    <property type="reaction ID" value="UER00712"/>
</dbReference>
<dbReference type="NCBIfam" id="TIGR01473">
    <property type="entry name" value="cyoE_ctaB"/>
    <property type="match status" value="1"/>
</dbReference>
<dbReference type="InterPro" id="IPR044878">
    <property type="entry name" value="UbiA_sf"/>
</dbReference>
<proteinExistence type="inferred from homology"/>
<keyword evidence="6 8" id="KW-0472">Membrane</keyword>
<evidence type="ECO:0000256" key="2">
    <source>
        <dbReference type="ARBA" id="ARBA00022679"/>
    </source>
</evidence>
<keyword evidence="10" id="KW-1185">Reference proteome</keyword>
<feature type="transmembrane region" description="Helical" evidence="8">
    <location>
        <begin position="223"/>
        <end position="243"/>
    </location>
</feature>
<reference evidence="9 10" key="1">
    <citation type="submission" date="2014-07" db="EMBL/GenBank/DDBJ databases">
        <authorList>
            <person name="Urmite Genomes Urmite Genomes"/>
        </authorList>
    </citation>
    <scope>NUCLEOTIDE SEQUENCE [LARGE SCALE GENOMIC DNA]</scope>
    <source>
        <strain evidence="9 10">13MG44_air</strain>
    </source>
</reference>
<dbReference type="Pfam" id="PF01040">
    <property type="entry name" value="UbiA"/>
    <property type="match status" value="1"/>
</dbReference>
<evidence type="ECO:0000256" key="4">
    <source>
        <dbReference type="ARBA" id="ARBA00022989"/>
    </source>
</evidence>
<dbReference type="eggNOG" id="COG0109">
    <property type="taxonomic scope" value="Bacteria"/>
</dbReference>
<accession>A0A078M1U9</accession>
<evidence type="ECO:0000256" key="7">
    <source>
        <dbReference type="ARBA" id="ARBA00047690"/>
    </source>
</evidence>
<keyword evidence="5 8" id="KW-0350">Heme biosynthesis</keyword>
<dbReference type="HOGENOM" id="CLU_029631_0_0_9"/>
<dbReference type="RefSeq" id="WP_035807940.1">
    <property type="nucleotide sequence ID" value="NZ_CCSE01000001.1"/>
</dbReference>
<gene>
    <name evidence="9" type="primary">ctaB2_2</name>
    <name evidence="8" type="synonym">ctaB</name>
    <name evidence="9" type="ORF">BN1048_00431</name>
</gene>
<name>A0A078M1U9_9STAP</name>
<comment type="similarity">
    <text evidence="8">Belongs to the UbiA prenyltransferase family. Protoheme IX farnesyltransferase subfamily.</text>
</comment>
<dbReference type="GO" id="GO:0005886">
    <property type="term" value="C:plasma membrane"/>
    <property type="evidence" value="ECO:0007669"/>
    <property type="project" value="UniProtKB-SubCell"/>
</dbReference>
<keyword evidence="4 8" id="KW-1133">Transmembrane helix</keyword>
<feature type="transmembrane region" description="Helical" evidence="8">
    <location>
        <begin position="180"/>
        <end position="202"/>
    </location>
</feature>
<dbReference type="PANTHER" id="PTHR43448:SF2">
    <property type="entry name" value="PROTOHEME IX FARNESYLTRANSFERASE, MITOCHONDRIAL"/>
    <property type="match status" value="1"/>
</dbReference>
<evidence type="ECO:0000256" key="3">
    <source>
        <dbReference type="ARBA" id="ARBA00022692"/>
    </source>
</evidence>
<dbReference type="GO" id="GO:0008495">
    <property type="term" value="F:protoheme IX farnesyltransferase activity"/>
    <property type="evidence" value="ECO:0007669"/>
    <property type="project" value="UniProtKB-UniRule"/>
</dbReference>
<dbReference type="AlphaFoldDB" id="A0A078M1U9"/>
<dbReference type="HAMAP" id="MF_00154">
    <property type="entry name" value="CyoE_CtaB"/>
    <property type="match status" value="1"/>
</dbReference>
<sequence length="306" mass="34579">MHSDVYQQEVHQTARSKDWKAVKTLIKDGIIKANLIPAFAAGFLAVMYYNISFFEAIPVMLLMLLGTTLVIGGVCALNNFYDRDIDRLMKSKQERPSIDGTFSGKEILAIGFTMVGIGLAMLFLINPTVGVLGLTAAFGYAVVYSIFAKRHLVSNTIIGAIPGAMPPLIGWAVFEPELHILAWSMFIVMFFWQMPHFYALAIRRSDEYREAGIPMLPSVKGNVRTRNSIILWVTLLLFTPLMMFELGTWFVALTAVLNIIWFYLSVNRFKRITDYNRYAGRIFVFSLNYVVIFFVMIIVAGLLVNI</sequence>
<comment type="catalytic activity">
    <reaction evidence="7 8">
        <text>heme b + (2E,6E)-farnesyl diphosphate + H2O = Fe(II)-heme o + diphosphate</text>
        <dbReference type="Rhea" id="RHEA:28070"/>
        <dbReference type="ChEBI" id="CHEBI:15377"/>
        <dbReference type="ChEBI" id="CHEBI:33019"/>
        <dbReference type="ChEBI" id="CHEBI:60344"/>
        <dbReference type="ChEBI" id="CHEBI:60530"/>
        <dbReference type="ChEBI" id="CHEBI:175763"/>
        <dbReference type="EC" id="2.5.1.141"/>
    </reaction>
</comment>
<dbReference type="EMBL" id="CCSE01000001">
    <property type="protein sequence ID" value="CDZ99367.1"/>
    <property type="molecule type" value="Genomic_DNA"/>
</dbReference>
<comment type="miscellaneous">
    <text evidence="8">Carbon 2 of the heme B porphyrin ring is defined according to the Fischer nomenclature.</text>
</comment>
<evidence type="ECO:0000256" key="6">
    <source>
        <dbReference type="ARBA" id="ARBA00023136"/>
    </source>
</evidence>
<evidence type="ECO:0000256" key="5">
    <source>
        <dbReference type="ARBA" id="ARBA00023133"/>
    </source>
</evidence>
<dbReference type="InterPro" id="IPR006369">
    <property type="entry name" value="Protohaem_IX_farnesylTrfase"/>
</dbReference>
<evidence type="ECO:0000256" key="1">
    <source>
        <dbReference type="ARBA" id="ARBA00004141"/>
    </source>
</evidence>
<feature type="transmembrane region" description="Helical" evidence="8">
    <location>
        <begin position="249"/>
        <end position="266"/>
    </location>
</feature>
<feature type="transmembrane region" description="Helical" evidence="8">
    <location>
        <begin position="57"/>
        <end position="81"/>
    </location>
</feature>
<feature type="transmembrane region" description="Helical" evidence="8">
    <location>
        <begin position="33"/>
        <end position="51"/>
    </location>
</feature>
<dbReference type="Proteomes" id="UP000044136">
    <property type="component" value="Unassembled WGS sequence"/>
</dbReference>
<feature type="transmembrane region" description="Helical" evidence="8">
    <location>
        <begin position="278"/>
        <end position="304"/>
    </location>
</feature>
<comment type="subcellular location">
    <subcellularLocation>
        <location evidence="8">Cell membrane</location>
        <topology evidence="8">Multi-pass membrane protein</topology>
    </subcellularLocation>
    <subcellularLocation>
        <location evidence="1">Membrane</location>
        <topology evidence="1">Multi-pass membrane protein</topology>
    </subcellularLocation>
</comment>
<comment type="function">
    <text evidence="8">Converts heme B (protoheme IX) to heme O by substitution of the vinyl group on carbon 2 of heme B porphyrin ring with a hydroxyethyl farnesyl side group.</text>
</comment>
<dbReference type="Gene3D" id="1.10.357.140">
    <property type="entry name" value="UbiA prenyltransferase"/>
    <property type="match status" value="1"/>
</dbReference>
<evidence type="ECO:0000256" key="8">
    <source>
        <dbReference type="HAMAP-Rule" id="MF_00154"/>
    </source>
</evidence>
<dbReference type="EC" id="2.5.1.141" evidence="8"/>
<evidence type="ECO:0000313" key="10">
    <source>
        <dbReference type="Proteomes" id="UP000044136"/>
    </source>
</evidence>
<keyword evidence="2 8" id="KW-0808">Transferase</keyword>